<dbReference type="EMBL" id="LAZR01039315">
    <property type="protein sequence ID" value="KKL17297.1"/>
    <property type="molecule type" value="Genomic_DNA"/>
</dbReference>
<reference evidence="3" key="1">
    <citation type="journal article" date="2015" name="Nature">
        <title>Complex archaea that bridge the gap between prokaryotes and eukaryotes.</title>
        <authorList>
            <person name="Spang A."/>
            <person name="Saw J.H."/>
            <person name="Jorgensen S.L."/>
            <person name="Zaremba-Niedzwiedzka K."/>
            <person name="Martijn J."/>
            <person name="Lind A.E."/>
            <person name="van Eijk R."/>
            <person name="Schleper C."/>
            <person name="Guy L."/>
            <person name="Ettema T.J."/>
        </authorList>
    </citation>
    <scope>NUCLEOTIDE SEQUENCE</scope>
</reference>
<accession>A0A0F9BTT4</accession>
<dbReference type="AlphaFoldDB" id="A0A0F9BTT4"/>
<feature type="transmembrane region" description="Helical" evidence="1">
    <location>
        <begin position="134"/>
        <end position="151"/>
    </location>
</feature>
<feature type="transmembrane region" description="Helical" evidence="1">
    <location>
        <begin position="232"/>
        <end position="251"/>
    </location>
</feature>
<evidence type="ECO:0000256" key="1">
    <source>
        <dbReference type="SAM" id="Phobius"/>
    </source>
</evidence>
<feature type="transmembrane region" description="Helical" evidence="1">
    <location>
        <begin position="202"/>
        <end position="220"/>
    </location>
</feature>
<protein>
    <recommendedName>
        <fullName evidence="2">DUF6311 domain-containing protein</fullName>
    </recommendedName>
</protein>
<comment type="caution">
    <text evidence="3">The sequence shown here is derived from an EMBL/GenBank/DDBJ whole genome shotgun (WGS) entry which is preliminary data.</text>
</comment>
<feature type="transmembrane region" description="Helical" evidence="1">
    <location>
        <begin position="181"/>
        <end position="196"/>
    </location>
</feature>
<proteinExistence type="predicted"/>
<dbReference type="Pfam" id="PF19830">
    <property type="entry name" value="DUF6311"/>
    <property type="match status" value="1"/>
</dbReference>
<organism evidence="3">
    <name type="scientific">marine sediment metagenome</name>
    <dbReference type="NCBI Taxonomy" id="412755"/>
    <lineage>
        <taxon>unclassified sequences</taxon>
        <taxon>metagenomes</taxon>
        <taxon>ecological metagenomes</taxon>
    </lineage>
</organism>
<keyword evidence="1" id="KW-0472">Membrane</keyword>
<gene>
    <name evidence="3" type="ORF">LCGC14_2486960</name>
</gene>
<evidence type="ECO:0000313" key="3">
    <source>
        <dbReference type="EMBL" id="KKL17297.1"/>
    </source>
</evidence>
<feature type="domain" description="DUF6311" evidence="2">
    <location>
        <begin position="18"/>
        <end position="254"/>
    </location>
</feature>
<dbReference type="InterPro" id="IPR046278">
    <property type="entry name" value="DUF6311"/>
</dbReference>
<name>A0A0F9BTT4_9ZZZZ</name>
<keyword evidence="1" id="KW-1133">Transmembrane helix</keyword>
<feature type="transmembrane region" description="Helical" evidence="1">
    <location>
        <begin position="157"/>
        <end position="174"/>
    </location>
</feature>
<evidence type="ECO:0000259" key="2">
    <source>
        <dbReference type="Pfam" id="PF19830"/>
    </source>
</evidence>
<feature type="transmembrane region" description="Helical" evidence="1">
    <location>
        <begin position="106"/>
        <end position="127"/>
    </location>
</feature>
<feature type="transmembrane region" description="Helical" evidence="1">
    <location>
        <begin position="12"/>
        <end position="32"/>
    </location>
</feature>
<feature type="non-terminal residue" evidence="3">
    <location>
        <position position="261"/>
    </location>
</feature>
<sequence length="261" mass="30042">MLNSIAHNKKLGAVLTVVIASLLIFVFFNRHILEANQVSFASGGDGLKSTFGTLYHIQYDSSYWHFQGMNYPYGESVFFTGNQTFLTNIIKFCKELGIDYSDKTVGILNIWLLFSFVICSLFLFLIFYELGLPVWYSILGSLIITFLTPQWDRLGGHYNLGYAYVFPIAIYLMMRFYRKPAYGLSILFGLFIFIIAGKHVYYIALVGILWVVYCVWLIVNSKTIYARNWINLLPHFIIQLILPSLIFIIFSSSHDMASDRT</sequence>
<keyword evidence="1" id="KW-0812">Transmembrane</keyword>